<dbReference type="Proteomes" id="UP000504603">
    <property type="component" value="Unplaced"/>
</dbReference>
<name>A0A6J1CSZ1_MOMCH</name>
<dbReference type="InterPro" id="IPR008265">
    <property type="entry name" value="Lipase_GDSL_AS"/>
</dbReference>
<dbReference type="CDD" id="cd01837">
    <property type="entry name" value="SGNH_plant_lipase_like"/>
    <property type="match status" value="1"/>
</dbReference>
<reference evidence="4" key="1">
    <citation type="submission" date="2025-08" db="UniProtKB">
        <authorList>
            <consortium name="RefSeq"/>
        </authorList>
    </citation>
    <scope>IDENTIFICATION</scope>
    <source>
        <strain evidence="4">OHB3-1</strain>
    </source>
</reference>
<keyword evidence="2" id="KW-0732">Signal</keyword>
<organism evidence="3 4">
    <name type="scientific">Momordica charantia</name>
    <name type="common">Bitter gourd</name>
    <name type="synonym">Balsam pear</name>
    <dbReference type="NCBI Taxonomy" id="3673"/>
    <lineage>
        <taxon>Eukaryota</taxon>
        <taxon>Viridiplantae</taxon>
        <taxon>Streptophyta</taxon>
        <taxon>Embryophyta</taxon>
        <taxon>Tracheophyta</taxon>
        <taxon>Spermatophyta</taxon>
        <taxon>Magnoliopsida</taxon>
        <taxon>eudicotyledons</taxon>
        <taxon>Gunneridae</taxon>
        <taxon>Pentapetalae</taxon>
        <taxon>rosids</taxon>
        <taxon>fabids</taxon>
        <taxon>Cucurbitales</taxon>
        <taxon>Cucurbitaceae</taxon>
        <taxon>Momordiceae</taxon>
        <taxon>Momordica</taxon>
    </lineage>
</organism>
<comment type="similarity">
    <text evidence="1">Belongs to the 'GDSL' lipolytic enzyme family.</text>
</comment>
<dbReference type="OrthoDB" id="1600564at2759"/>
<dbReference type="PANTHER" id="PTHR45642:SF135">
    <property type="entry name" value="GDSL ESTERASE_LIPASE EXL2"/>
    <property type="match status" value="1"/>
</dbReference>
<sequence length="373" mass="40711">MPLPLLHLTKCCSFSSSSSSLRFKLFLCLQLLLHLPAANAAIKIPPSYSVPAVFVFGDSIVDTGNNNNLITQAKCNYPPYGKDFPGGQATGRFSNGRVPSDLVADVLGIKELLPPYANSNLQPEDLITGVCFASGGAGFDPLTSQTAPAISLADQLAMFREYSKKLQGLVGEERANFIIANSFYLVVAGSNDIANTYFLSRIRQFHYNINSYTDFMAQSASSFVKDLYAAGARRIGLFGVPSLGCVPSQRTLAGGIERACVSEYNSAAELFNGKLHSTLDQLQTILPQSRVVYVDIYNPLLDIIQNPAKYGFEVSDRGCCGSGKIEVTFLCNKFVKTCPDTTKYVFWDSFHPTEAAYNSLVAPIIQKYLSRFL</sequence>
<dbReference type="GO" id="GO:0006629">
    <property type="term" value="P:lipid metabolic process"/>
    <property type="evidence" value="ECO:0007669"/>
    <property type="project" value="InterPro"/>
</dbReference>
<dbReference type="RefSeq" id="XP_022144187.1">
    <property type="nucleotide sequence ID" value="XM_022288495.1"/>
</dbReference>
<dbReference type="Gene3D" id="3.40.50.1110">
    <property type="entry name" value="SGNH hydrolase"/>
    <property type="match status" value="1"/>
</dbReference>
<protein>
    <submittedName>
        <fullName evidence="4">GDSL esterase/lipase EXL3-like</fullName>
    </submittedName>
</protein>
<keyword evidence="3" id="KW-1185">Reference proteome</keyword>
<dbReference type="AlphaFoldDB" id="A0A6J1CSZ1"/>
<evidence type="ECO:0000313" key="3">
    <source>
        <dbReference type="Proteomes" id="UP000504603"/>
    </source>
</evidence>
<gene>
    <name evidence="4" type="primary">LOC111013939</name>
</gene>
<evidence type="ECO:0000256" key="1">
    <source>
        <dbReference type="ARBA" id="ARBA00008668"/>
    </source>
</evidence>
<evidence type="ECO:0000313" key="4">
    <source>
        <dbReference type="RefSeq" id="XP_022144187.1"/>
    </source>
</evidence>
<dbReference type="InterPro" id="IPR050592">
    <property type="entry name" value="GDSL_lipolytic_enzyme"/>
</dbReference>
<dbReference type="Pfam" id="PF00657">
    <property type="entry name" value="Lipase_GDSL"/>
    <property type="match status" value="1"/>
</dbReference>
<evidence type="ECO:0000256" key="2">
    <source>
        <dbReference type="SAM" id="SignalP"/>
    </source>
</evidence>
<dbReference type="FunFam" id="3.40.50.1110:FF:000003">
    <property type="entry name" value="GDSL esterase/lipase APG"/>
    <property type="match status" value="1"/>
</dbReference>
<dbReference type="GO" id="GO:0005576">
    <property type="term" value="C:extracellular region"/>
    <property type="evidence" value="ECO:0007669"/>
    <property type="project" value="TreeGrafter"/>
</dbReference>
<dbReference type="KEGG" id="mcha:111013939"/>
<proteinExistence type="inferred from homology"/>
<dbReference type="GeneID" id="111013939"/>
<dbReference type="PANTHER" id="PTHR45642">
    <property type="entry name" value="GDSL ESTERASE/LIPASE EXL3"/>
    <property type="match status" value="1"/>
</dbReference>
<accession>A0A6J1CSZ1</accession>
<dbReference type="InterPro" id="IPR036514">
    <property type="entry name" value="SGNH_hydro_sf"/>
</dbReference>
<dbReference type="GO" id="GO:0016298">
    <property type="term" value="F:lipase activity"/>
    <property type="evidence" value="ECO:0007669"/>
    <property type="project" value="InterPro"/>
</dbReference>
<dbReference type="InterPro" id="IPR001087">
    <property type="entry name" value="GDSL"/>
</dbReference>
<dbReference type="InterPro" id="IPR035669">
    <property type="entry name" value="SGNH_plant_lipase-like"/>
</dbReference>
<feature type="signal peptide" evidence="2">
    <location>
        <begin position="1"/>
        <end position="40"/>
    </location>
</feature>
<feature type="chain" id="PRO_5026748031" evidence="2">
    <location>
        <begin position="41"/>
        <end position="373"/>
    </location>
</feature>
<dbReference type="SUPFAM" id="SSF52266">
    <property type="entry name" value="SGNH hydrolase"/>
    <property type="match status" value="1"/>
</dbReference>
<dbReference type="PROSITE" id="PS01098">
    <property type="entry name" value="LIPASE_GDSL_SER"/>
    <property type="match status" value="1"/>
</dbReference>